<dbReference type="OrthoDB" id="3973009at2759"/>
<dbReference type="SUPFAM" id="SSF47459">
    <property type="entry name" value="HLH, helix-loop-helix DNA-binding domain"/>
    <property type="match status" value="1"/>
</dbReference>
<dbReference type="SMART" id="SM00353">
    <property type="entry name" value="HLH"/>
    <property type="match status" value="1"/>
</dbReference>
<dbReference type="PROSITE" id="PS50888">
    <property type="entry name" value="BHLH"/>
    <property type="match status" value="1"/>
</dbReference>
<gene>
    <name evidence="3" type="ORF">LAMI_0H15984G</name>
</gene>
<dbReference type="GO" id="GO:0046983">
    <property type="term" value="F:protein dimerization activity"/>
    <property type="evidence" value="ECO:0007669"/>
    <property type="project" value="InterPro"/>
</dbReference>
<proteinExistence type="predicted"/>
<dbReference type="STRING" id="1230905.A0A1G4KIP5"/>
<sequence>MDEHNFLEALDYDLDIDFETAYEMINNNGPEFFLEELHESGEGSKTSVGGIDSLIFEAAEQQHASAYDGIYENIENATSSKIHAEPEPGLLTHNEAHAIEQFLDSLIASGENQNKNFKANALDIRRRGGSVLNHAHEPHADELHTHVSHTHVSHTRVSHADESHADESHARAIKMLSTAEFADTGVHYETSQAFAKYNPPAYSFPEFTVLDSEVPSDIKNNHEKVRKWKHVQLEKKRRNAIKEGFDTLTGLLRFPRVSAEQSNQQGRKSDDRNKENSKETRSRNAREKRTPKYVLLSFIVEDIKLLEEANRELMEIATRSRSNPST</sequence>
<evidence type="ECO:0000256" key="1">
    <source>
        <dbReference type="SAM" id="MobiDB-lite"/>
    </source>
</evidence>
<keyword evidence="4" id="KW-1185">Reference proteome</keyword>
<dbReference type="Gene3D" id="4.10.280.10">
    <property type="entry name" value="Helix-loop-helix DNA-binding domain"/>
    <property type="match status" value="1"/>
</dbReference>
<evidence type="ECO:0000313" key="3">
    <source>
        <dbReference type="EMBL" id="SCV04420.1"/>
    </source>
</evidence>
<dbReference type="InterPro" id="IPR057071">
    <property type="entry name" value="bHLH_INO2"/>
</dbReference>
<feature type="region of interest" description="Disordered" evidence="1">
    <location>
        <begin position="256"/>
        <end position="287"/>
    </location>
</feature>
<dbReference type="Pfam" id="PF23179">
    <property type="entry name" value="bHLH_INO2"/>
    <property type="match status" value="1"/>
</dbReference>
<organism evidence="3 4">
    <name type="scientific">Lachancea mirantina</name>
    <dbReference type="NCBI Taxonomy" id="1230905"/>
    <lineage>
        <taxon>Eukaryota</taxon>
        <taxon>Fungi</taxon>
        <taxon>Dikarya</taxon>
        <taxon>Ascomycota</taxon>
        <taxon>Saccharomycotina</taxon>
        <taxon>Saccharomycetes</taxon>
        <taxon>Saccharomycetales</taxon>
        <taxon>Saccharomycetaceae</taxon>
        <taxon>Lachancea</taxon>
    </lineage>
</organism>
<evidence type="ECO:0000259" key="2">
    <source>
        <dbReference type="PROSITE" id="PS50888"/>
    </source>
</evidence>
<dbReference type="CDD" id="cd11388">
    <property type="entry name" value="bHLH_ScINO2_like"/>
    <property type="match status" value="1"/>
</dbReference>
<evidence type="ECO:0000313" key="4">
    <source>
        <dbReference type="Proteomes" id="UP000191024"/>
    </source>
</evidence>
<dbReference type="EMBL" id="LT598468">
    <property type="protein sequence ID" value="SCV04420.1"/>
    <property type="molecule type" value="Genomic_DNA"/>
</dbReference>
<accession>A0A1G4KIP5</accession>
<name>A0A1G4KIP5_9SACH</name>
<feature type="domain" description="BHLH" evidence="2">
    <location>
        <begin position="225"/>
        <end position="306"/>
    </location>
</feature>
<feature type="compositionally biased region" description="Basic and acidic residues" evidence="1">
    <location>
        <begin position="267"/>
        <end position="287"/>
    </location>
</feature>
<dbReference type="AlphaFoldDB" id="A0A1G4KIP5"/>
<reference evidence="4" key="1">
    <citation type="submission" date="2016-03" db="EMBL/GenBank/DDBJ databases">
        <authorList>
            <person name="Devillers H."/>
        </authorList>
    </citation>
    <scope>NUCLEOTIDE SEQUENCE [LARGE SCALE GENOMIC DNA]</scope>
</reference>
<dbReference type="Proteomes" id="UP000191024">
    <property type="component" value="Chromosome H"/>
</dbReference>
<dbReference type="InterPro" id="IPR011598">
    <property type="entry name" value="bHLH_dom"/>
</dbReference>
<dbReference type="InterPro" id="IPR036638">
    <property type="entry name" value="HLH_DNA-bd_sf"/>
</dbReference>
<protein>
    <submittedName>
        <fullName evidence="3">LAMI_0H15984g1_1</fullName>
    </submittedName>
</protein>